<evidence type="ECO:0000313" key="1">
    <source>
        <dbReference type="EMBL" id="REF28588.1"/>
    </source>
</evidence>
<keyword evidence="2" id="KW-1185">Reference proteome</keyword>
<proteinExistence type="predicted"/>
<gene>
    <name evidence="1" type="ORF">BDD26_3523</name>
</gene>
<dbReference type="Proteomes" id="UP000256294">
    <property type="component" value="Unassembled WGS sequence"/>
</dbReference>
<dbReference type="EMBL" id="QTUB01000001">
    <property type="protein sequence ID" value="REF28588.1"/>
    <property type="molecule type" value="Genomic_DNA"/>
</dbReference>
<reference evidence="1 2" key="1">
    <citation type="submission" date="2018-08" db="EMBL/GenBank/DDBJ databases">
        <title>Genomic Encyclopedia of Archaeal and Bacterial Type Strains, Phase II (KMG-II): from individual species to whole genera.</title>
        <authorList>
            <person name="Goeker M."/>
        </authorList>
    </citation>
    <scope>NUCLEOTIDE SEQUENCE [LARGE SCALE GENOMIC DNA]</scope>
    <source>
        <strain evidence="1 2">DSM 17905</strain>
    </source>
</reference>
<evidence type="ECO:0000313" key="2">
    <source>
        <dbReference type="Proteomes" id="UP000256294"/>
    </source>
</evidence>
<organism evidence="1 2">
    <name type="scientific">Xenorhabdus cabanillasii</name>
    <dbReference type="NCBI Taxonomy" id="351673"/>
    <lineage>
        <taxon>Bacteria</taxon>
        <taxon>Pseudomonadati</taxon>
        <taxon>Pseudomonadota</taxon>
        <taxon>Gammaproteobacteria</taxon>
        <taxon>Enterobacterales</taxon>
        <taxon>Morganellaceae</taxon>
        <taxon>Xenorhabdus</taxon>
    </lineage>
</organism>
<sequence length="84" mass="9791">MLTHIGLFVAFVYATPICREFLTFSQLVLSENPQIILGITDCFRASTPRAYRYHPVYQRAIFIKASQKLIFWPVIRKRLTSVVQ</sequence>
<dbReference type="RefSeq" id="WP_115827230.1">
    <property type="nucleotide sequence ID" value="NZ_QTUB01000001.1"/>
</dbReference>
<comment type="caution">
    <text evidence="1">The sequence shown here is derived from an EMBL/GenBank/DDBJ whole genome shotgun (WGS) entry which is preliminary data.</text>
</comment>
<dbReference type="AlphaFoldDB" id="A0A3D9UGJ2"/>
<protein>
    <submittedName>
        <fullName evidence="1">Uncharacterized protein</fullName>
    </submittedName>
</protein>
<accession>A0A3D9UGJ2</accession>
<name>A0A3D9UGJ2_9GAMM</name>